<dbReference type="Proteomes" id="UP000326545">
    <property type="component" value="Segment"/>
</dbReference>
<proteinExistence type="predicted"/>
<keyword evidence="2" id="KW-1185">Reference proteome</keyword>
<evidence type="ECO:0000313" key="1">
    <source>
        <dbReference type="EMBL" id="QEQ95067.1"/>
    </source>
</evidence>
<organism evidence="1 2">
    <name type="scientific">Erwinia phage pEp_SNUABM_01</name>
    <dbReference type="NCBI Taxonomy" id="2601643"/>
    <lineage>
        <taxon>Viruses</taxon>
        <taxon>Duplodnaviria</taxon>
        <taxon>Heunggongvirae</taxon>
        <taxon>Uroviricota</taxon>
        <taxon>Caudoviricetes</taxon>
        <taxon>Vequintavirinae</taxon>
        <taxon>Henunavirus</taxon>
        <taxon>Henunavirus SNUABM01</taxon>
    </lineage>
</organism>
<evidence type="ECO:0000313" key="2">
    <source>
        <dbReference type="Proteomes" id="UP000326545"/>
    </source>
</evidence>
<name>A0A5J6DB80_9CAUD</name>
<dbReference type="EMBL" id="MN184887">
    <property type="protein sequence ID" value="QEQ95067.1"/>
    <property type="molecule type" value="Genomic_DNA"/>
</dbReference>
<accession>A0A5J6DB80</accession>
<reference evidence="1 2" key="1">
    <citation type="submission" date="2019-07" db="EMBL/GenBank/DDBJ databases">
        <title>Complete genome sequence of bacteriophages infecting Erwinia pyrifoliae.</title>
        <authorList>
            <person name="Kim S.G."/>
            <person name="Park S.C."/>
        </authorList>
    </citation>
    <scope>NUCLEOTIDE SEQUENCE [LARGE SCALE GENOMIC DNA]</scope>
</reference>
<protein>
    <submittedName>
        <fullName evidence="1">Uncharacterized protein</fullName>
    </submittedName>
</protein>
<gene>
    <name evidence="1" type="ORF">pEpSNUABM01_241</name>
</gene>
<sequence length="104" mass="11248">MAFEDITPGEWWASGVEVGDVPMMNIKICNRVSGETYEQAQANAKLIAAAPELYKCLVGYMQAVEQVQAAMQDGVNVQGAVSNIIGWEDRCKWAIQQAGGPNAD</sequence>